<feature type="transmembrane region" description="Helical" evidence="7">
    <location>
        <begin position="241"/>
        <end position="263"/>
    </location>
</feature>
<gene>
    <name evidence="9" type="ORF">GCM10010916_20820</name>
</gene>
<keyword evidence="4 7" id="KW-0812">Transmembrane</keyword>
<evidence type="ECO:0000256" key="2">
    <source>
        <dbReference type="ARBA" id="ARBA00022448"/>
    </source>
</evidence>
<reference evidence="9" key="1">
    <citation type="journal article" date="2014" name="Int. J. Syst. Evol. Microbiol.">
        <title>Complete genome sequence of Corynebacterium casei LMG S-19264T (=DSM 44701T), isolated from a smear-ripened cheese.</title>
        <authorList>
            <consortium name="US DOE Joint Genome Institute (JGI-PGF)"/>
            <person name="Walter F."/>
            <person name="Albersmeier A."/>
            <person name="Kalinowski J."/>
            <person name="Ruckert C."/>
        </authorList>
    </citation>
    <scope>NUCLEOTIDE SEQUENCE</scope>
    <source>
        <strain evidence="9">CGMCC 1.12987</strain>
    </source>
</reference>
<dbReference type="EMBL" id="BMGR01000006">
    <property type="protein sequence ID" value="GGG03554.1"/>
    <property type="molecule type" value="Genomic_DNA"/>
</dbReference>
<feature type="transmembrane region" description="Helical" evidence="7">
    <location>
        <begin position="77"/>
        <end position="98"/>
    </location>
</feature>
<evidence type="ECO:0000313" key="10">
    <source>
        <dbReference type="Proteomes" id="UP000644756"/>
    </source>
</evidence>
<evidence type="ECO:0000256" key="6">
    <source>
        <dbReference type="ARBA" id="ARBA00023136"/>
    </source>
</evidence>
<reference evidence="9" key="2">
    <citation type="submission" date="2020-09" db="EMBL/GenBank/DDBJ databases">
        <authorList>
            <person name="Sun Q."/>
            <person name="Zhou Y."/>
        </authorList>
    </citation>
    <scope>NUCLEOTIDE SEQUENCE</scope>
    <source>
        <strain evidence="9">CGMCC 1.12987</strain>
    </source>
</reference>
<dbReference type="PROSITE" id="PS50928">
    <property type="entry name" value="ABC_TM1"/>
    <property type="match status" value="1"/>
</dbReference>
<dbReference type="PROSITE" id="PS51257">
    <property type="entry name" value="PROKAR_LIPOPROTEIN"/>
    <property type="match status" value="1"/>
</dbReference>
<dbReference type="GO" id="GO:0005886">
    <property type="term" value="C:plasma membrane"/>
    <property type="evidence" value="ECO:0007669"/>
    <property type="project" value="UniProtKB-SubCell"/>
</dbReference>
<dbReference type="InterPro" id="IPR035906">
    <property type="entry name" value="MetI-like_sf"/>
</dbReference>
<keyword evidence="2 7" id="KW-0813">Transport</keyword>
<name>A0A917D127_9BACL</name>
<feature type="transmembrane region" description="Helical" evidence="7">
    <location>
        <begin position="110"/>
        <end position="130"/>
    </location>
</feature>
<organism evidence="9 10">
    <name type="scientific">Paenibacillus abyssi</name>
    <dbReference type="NCBI Taxonomy" id="1340531"/>
    <lineage>
        <taxon>Bacteria</taxon>
        <taxon>Bacillati</taxon>
        <taxon>Bacillota</taxon>
        <taxon>Bacilli</taxon>
        <taxon>Bacillales</taxon>
        <taxon>Paenibacillaceae</taxon>
        <taxon>Paenibacillus</taxon>
    </lineage>
</organism>
<comment type="caution">
    <text evidence="9">The sequence shown here is derived from an EMBL/GenBank/DDBJ whole genome shotgun (WGS) entry which is preliminary data.</text>
</comment>
<sequence>MKQNTVIPNVFKGLFNIVLLLVSVACVFPILWILYSSLKTHQEFSLSILSLPTSFHFENYVTVFWEAKLYQYFLNSVFLGVVATILTIMIGFVSGYFLARFQFRGRNALYAMFLFGMLIPVYGLLVPVFIEYKYVGFLDNRFSLVLPAVTFALPIVIFLIESFVKSIPLEIEEASYVDGTNIFTSLIKIVYPMCRPIISTCIILSFLNVWNEFPFSLILISSQELKTLPVGLTNFVGQYSVNYPQLMSGINVAVLPVIAVYLAMHKRIIQGMVAGAVKG</sequence>
<evidence type="ECO:0000313" key="9">
    <source>
        <dbReference type="EMBL" id="GGG03554.1"/>
    </source>
</evidence>
<evidence type="ECO:0000256" key="1">
    <source>
        <dbReference type="ARBA" id="ARBA00004651"/>
    </source>
</evidence>
<evidence type="ECO:0000256" key="7">
    <source>
        <dbReference type="RuleBase" id="RU363032"/>
    </source>
</evidence>
<dbReference type="Proteomes" id="UP000644756">
    <property type="component" value="Unassembled WGS sequence"/>
</dbReference>
<feature type="transmembrane region" description="Helical" evidence="7">
    <location>
        <begin position="14"/>
        <end position="34"/>
    </location>
</feature>
<dbReference type="CDD" id="cd06261">
    <property type="entry name" value="TM_PBP2"/>
    <property type="match status" value="1"/>
</dbReference>
<evidence type="ECO:0000259" key="8">
    <source>
        <dbReference type="PROSITE" id="PS50928"/>
    </source>
</evidence>
<comment type="subcellular location">
    <subcellularLocation>
        <location evidence="1 7">Cell membrane</location>
        <topology evidence="1 7">Multi-pass membrane protein</topology>
    </subcellularLocation>
</comment>
<evidence type="ECO:0000256" key="3">
    <source>
        <dbReference type="ARBA" id="ARBA00022475"/>
    </source>
</evidence>
<comment type="similarity">
    <text evidence="7">Belongs to the binding-protein-dependent transport system permease family.</text>
</comment>
<keyword evidence="10" id="KW-1185">Reference proteome</keyword>
<evidence type="ECO:0000256" key="5">
    <source>
        <dbReference type="ARBA" id="ARBA00022989"/>
    </source>
</evidence>
<feature type="transmembrane region" description="Helical" evidence="7">
    <location>
        <begin position="142"/>
        <end position="160"/>
    </location>
</feature>
<dbReference type="PANTHER" id="PTHR43744">
    <property type="entry name" value="ABC TRANSPORTER PERMEASE PROTEIN MG189-RELATED-RELATED"/>
    <property type="match status" value="1"/>
</dbReference>
<proteinExistence type="inferred from homology"/>
<dbReference type="GO" id="GO:0055085">
    <property type="term" value="P:transmembrane transport"/>
    <property type="evidence" value="ECO:0007669"/>
    <property type="project" value="InterPro"/>
</dbReference>
<evidence type="ECO:0000256" key="4">
    <source>
        <dbReference type="ARBA" id="ARBA00022692"/>
    </source>
</evidence>
<protein>
    <submittedName>
        <fullName evidence="9">Sugar ABC transporter permease</fullName>
    </submittedName>
</protein>
<accession>A0A917D127</accession>
<dbReference type="Pfam" id="PF00528">
    <property type="entry name" value="BPD_transp_1"/>
    <property type="match status" value="1"/>
</dbReference>
<dbReference type="RefSeq" id="WP_188531008.1">
    <property type="nucleotide sequence ID" value="NZ_BMGR01000006.1"/>
</dbReference>
<dbReference type="AlphaFoldDB" id="A0A917D127"/>
<feature type="domain" description="ABC transmembrane type-1" evidence="8">
    <location>
        <begin position="73"/>
        <end position="264"/>
    </location>
</feature>
<keyword evidence="3" id="KW-1003">Cell membrane</keyword>
<keyword evidence="6 7" id="KW-0472">Membrane</keyword>
<keyword evidence="5 7" id="KW-1133">Transmembrane helix</keyword>
<dbReference type="SUPFAM" id="SSF161098">
    <property type="entry name" value="MetI-like"/>
    <property type="match status" value="1"/>
</dbReference>
<dbReference type="PANTHER" id="PTHR43744:SF12">
    <property type="entry name" value="ABC TRANSPORTER PERMEASE PROTEIN MG189-RELATED"/>
    <property type="match status" value="1"/>
</dbReference>
<dbReference type="InterPro" id="IPR000515">
    <property type="entry name" value="MetI-like"/>
</dbReference>
<dbReference type="Gene3D" id="1.10.3720.10">
    <property type="entry name" value="MetI-like"/>
    <property type="match status" value="1"/>
</dbReference>